<dbReference type="CTD" id="20213538"/>
<comment type="similarity">
    <text evidence="2">Belongs to the UPF0456 family.</text>
</comment>
<dbReference type="KEGG" id="hro:HELRODRAFT_63683"/>
<keyword evidence="7" id="KW-1185">Reference proteome</keyword>
<dbReference type="GO" id="GO:0009791">
    <property type="term" value="P:post-embryonic development"/>
    <property type="evidence" value="ECO:0000318"/>
    <property type="project" value="GO_Central"/>
</dbReference>
<dbReference type="AlphaFoldDB" id="T1FXJ0"/>
<dbReference type="Proteomes" id="UP000015101">
    <property type="component" value="Unassembled WGS sequence"/>
</dbReference>
<dbReference type="GeneID" id="20213538"/>
<dbReference type="FunCoup" id="T1FXJ0">
    <property type="interactions" value="4"/>
</dbReference>
<dbReference type="OrthoDB" id="75738at2759"/>
<dbReference type="InParanoid" id="T1FXJ0"/>
<evidence type="ECO:0000256" key="1">
    <source>
        <dbReference type="ARBA" id="ARBA00004496"/>
    </source>
</evidence>
<evidence type="ECO:0000313" key="7">
    <source>
        <dbReference type="Proteomes" id="UP000015101"/>
    </source>
</evidence>
<reference evidence="7" key="1">
    <citation type="submission" date="2012-12" db="EMBL/GenBank/DDBJ databases">
        <authorList>
            <person name="Hellsten U."/>
            <person name="Grimwood J."/>
            <person name="Chapman J.A."/>
            <person name="Shapiro H."/>
            <person name="Aerts A."/>
            <person name="Otillar R.P."/>
            <person name="Terry A.Y."/>
            <person name="Boore J.L."/>
            <person name="Simakov O."/>
            <person name="Marletaz F."/>
            <person name="Cho S.-J."/>
            <person name="Edsinger-Gonzales E."/>
            <person name="Havlak P."/>
            <person name="Kuo D.-H."/>
            <person name="Larsson T."/>
            <person name="Lv J."/>
            <person name="Arendt D."/>
            <person name="Savage R."/>
            <person name="Osoegawa K."/>
            <person name="de Jong P."/>
            <person name="Lindberg D.R."/>
            <person name="Seaver E.C."/>
            <person name="Weisblat D.A."/>
            <person name="Putnam N.H."/>
            <person name="Grigoriev I.V."/>
            <person name="Rokhsar D.S."/>
        </authorList>
    </citation>
    <scope>NUCLEOTIDE SEQUENCE</scope>
</reference>
<gene>
    <name evidence="6" type="primary">20213538</name>
    <name evidence="5" type="ORF">HELRODRAFT_63683</name>
</gene>
<protein>
    <recommendedName>
        <fullName evidence="3">Protein C10</fullName>
    </recommendedName>
</protein>
<dbReference type="GO" id="GO:0005737">
    <property type="term" value="C:cytoplasm"/>
    <property type="evidence" value="ECO:0007669"/>
    <property type="project" value="UniProtKB-SubCell"/>
</dbReference>
<evidence type="ECO:0000313" key="5">
    <source>
        <dbReference type="EMBL" id="ESO12442.1"/>
    </source>
</evidence>
<dbReference type="InterPro" id="IPR026317">
    <property type="entry name" value="P_C10"/>
</dbReference>
<evidence type="ECO:0000256" key="4">
    <source>
        <dbReference type="ARBA" id="ARBA00022490"/>
    </source>
</evidence>
<dbReference type="eggNOG" id="ENOG502S42A">
    <property type="taxonomic scope" value="Eukaryota"/>
</dbReference>
<dbReference type="HOGENOM" id="CLU_144250_0_0_1"/>
<accession>T1FXJ0</accession>
<keyword evidence="4" id="KW-0963">Cytoplasm</keyword>
<dbReference type="PANTHER" id="PTHR13463:SF3">
    <property type="entry name" value="PROTEIN C10"/>
    <property type="match status" value="1"/>
</dbReference>
<dbReference type="Pfam" id="PF14974">
    <property type="entry name" value="P_C10"/>
    <property type="match status" value="1"/>
</dbReference>
<proteinExistence type="inferred from homology"/>
<dbReference type="RefSeq" id="XP_009009162.1">
    <property type="nucleotide sequence ID" value="XM_009010914.1"/>
</dbReference>
<evidence type="ECO:0000256" key="2">
    <source>
        <dbReference type="ARBA" id="ARBA00007083"/>
    </source>
</evidence>
<organism evidence="6 7">
    <name type="scientific">Helobdella robusta</name>
    <name type="common">Californian leech</name>
    <dbReference type="NCBI Taxonomy" id="6412"/>
    <lineage>
        <taxon>Eukaryota</taxon>
        <taxon>Metazoa</taxon>
        <taxon>Spiralia</taxon>
        <taxon>Lophotrochozoa</taxon>
        <taxon>Annelida</taxon>
        <taxon>Clitellata</taxon>
        <taxon>Hirudinea</taxon>
        <taxon>Rhynchobdellida</taxon>
        <taxon>Glossiphoniidae</taxon>
        <taxon>Helobdella</taxon>
    </lineage>
</organism>
<reference evidence="6" key="3">
    <citation type="submission" date="2015-06" db="UniProtKB">
        <authorList>
            <consortium name="EnsemblMetazoa"/>
        </authorList>
    </citation>
    <scope>IDENTIFICATION</scope>
</reference>
<dbReference type="EMBL" id="AMQM01000171">
    <property type="status" value="NOT_ANNOTATED_CDS"/>
    <property type="molecule type" value="Genomic_DNA"/>
</dbReference>
<evidence type="ECO:0000256" key="3">
    <source>
        <dbReference type="ARBA" id="ARBA00020502"/>
    </source>
</evidence>
<dbReference type="EnsemblMetazoa" id="HelroT63683">
    <property type="protein sequence ID" value="HelroP63683"/>
    <property type="gene ID" value="HelroG63683"/>
</dbReference>
<sequence>LSDILSAFKNVENEKKMKDALDDAGNDMLMIMQFIFPIATKIQMNVIPKYGFSGDGDGLILFTRTIQKYEKENEKIRMMNSQLRSLVLPVFQQ</sequence>
<comment type="subcellular location">
    <subcellularLocation>
        <location evidence="1">Cytoplasm</location>
    </subcellularLocation>
</comment>
<dbReference type="OMA" id="GNDMMKM"/>
<dbReference type="PANTHER" id="PTHR13463">
    <property type="entry name" value="PROTEIN C10"/>
    <property type="match status" value="1"/>
</dbReference>
<dbReference type="EMBL" id="KB095811">
    <property type="protein sequence ID" value="ESO12442.1"/>
    <property type="molecule type" value="Genomic_DNA"/>
</dbReference>
<reference evidence="5 7" key="2">
    <citation type="journal article" date="2013" name="Nature">
        <title>Insights into bilaterian evolution from three spiralian genomes.</title>
        <authorList>
            <person name="Simakov O."/>
            <person name="Marletaz F."/>
            <person name="Cho S.J."/>
            <person name="Edsinger-Gonzales E."/>
            <person name="Havlak P."/>
            <person name="Hellsten U."/>
            <person name="Kuo D.H."/>
            <person name="Larsson T."/>
            <person name="Lv J."/>
            <person name="Arendt D."/>
            <person name="Savage R."/>
            <person name="Osoegawa K."/>
            <person name="de Jong P."/>
            <person name="Grimwood J."/>
            <person name="Chapman J.A."/>
            <person name="Shapiro H."/>
            <person name="Aerts A."/>
            <person name="Otillar R.P."/>
            <person name="Terry A.Y."/>
            <person name="Boore J.L."/>
            <person name="Grigoriev I.V."/>
            <person name="Lindberg D.R."/>
            <person name="Seaver E.C."/>
            <person name="Weisblat D.A."/>
            <person name="Putnam N.H."/>
            <person name="Rokhsar D.S."/>
        </authorList>
    </citation>
    <scope>NUCLEOTIDE SEQUENCE</scope>
</reference>
<evidence type="ECO:0000313" key="6">
    <source>
        <dbReference type="EnsemblMetazoa" id="HelroP63683"/>
    </source>
</evidence>
<name>T1FXJ0_HELRO</name>